<protein>
    <submittedName>
        <fullName evidence="2">Putative licpodalin-4 1</fullName>
    </submittedName>
</protein>
<dbReference type="GO" id="GO:0030682">
    <property type="term" value="P:symbiont-mediated perturbation of host defenses"/>
    <property type="evidence" value="ECO:0007669"/>
    <property type="project" value="InterPro"/>
</dbReference>
<evidence type="ECO:0000256" key="1">
    <source>
        <dbReference type="SAM" id="SignalP"/>
    </source>
</evidence>
<keyword evidence="1" id="KW-0732">Signal</keyword>
<sequence>MFSYATFFCILVTVMAEFGRRDPNKYAENERHFSLQRLSEMTNISNTIYVLMRDYNLNTSYDCLSAKKLRVYNTTLYEYNLTARFNHRTFHSYKVNITAKITGTHKEPNDAYYEEVKGEGPTDHKLMTMNSKRTCFVFAVKLKNSSRYGCMLAATEDVADARYPPWHCDLVYRRNCGPQSIILYKEDCKKAIAKR</sequence>
<dbReference type="Gene3D" id="2.40.128.20">
    <property type="match status" value="1"/>
</dbReference>
<dbReference type="EMBL" id="GHWJ01003068">
    <property type="protein sequence ID" value="NOV35805.1"/>
    <property type="molecule type" value="Transcribed_RNA"/>
</dbReference>
<evidence type="ECO:0000313" key="2">
    <source>
        <dbReference type="EMBL" id="NOV35805.1"/>
    </source>
</evidence>
<name>A0A6M2CQB4_RHIMP</name>
<dbReference type="GO" id="GO:0043176">
    <property type="term" value="F:amine binding"/>
    <property type="evidence" value="ECO:0007669"/>
    <property type="project" value="InterPro"/>
</dbReference>
<dbReference type="InterPro" id="IPR002970">
    <property type="entry name" value="Tick_his-bd"/>
</dbReference>
<dbReference type="SUPFAM" id="SSF50814">
    <property type="entry name" value="Lipocalins"/>
    <property type="match status" value="1"/>
</dbReference>
<dbReference type="VEuPathDB" id="VectorBase:LOC119165710"/>
<feature type="chain" id="PRO_5027082203" evidence="1">
    <location>
        <begin position="17"/>
        <end position="195"/>
    </location>
</feature>
<dbReference type="Pfam" id="PF02098">
    <property type="entry name" value="His_binding"/>
    <property type="match status" value="1"/>
</dbReference>
<organism evidence="2">
    <name type="scientific">Rhipicephalus microplus</name>
    <name type="common">Cattle tick</name>
    <name type="synonym">Boophilus microplus</name>
    <dbReference type="NCBI Taxonomy" id="6941"/>
    <lineage>
        <taxon>Eukaryota</taxon>
        <taxon>Metazoa</taxon>
        <taxon>Ecdysozoa</taxon>
        <taxon>Arthropoda</taxon>
        <taxon>Chelicerata</taxon>
        <taxon>Arachnida</taxon>
        <taxon>Acari</taxon>
        <taxon>Parasitiformes</taxon>
        <taxon>Ixodida</taxon>
        <taxon>Ixodoidea</taxon>
        <taxon>Ixodidae</taxon>
        <taxon>Rhipicephalinae</taxon>
        <taxon>Rhipicephalus</taxon>
        <taxon>Boophilus</taxon>
    </lineage>
</organism>
<proteinExistence type="predicted"/>
<accession>A0A6M2CQB4</accession>
<feature type="signal peptide" evidence="1">
    <location>
        <begin position="1"/>
        <end position="16"/>
    </location>
</feature>
<dbReference type="InterPro" id="IPR012674">
    <property type="entry name" value="Calycin"/>
</dbReference>
<dbReference type="AlphaFoldDB" id="A0A6M2CQB4"/>
<reference evidence="2" key="1">
    <citation type="submission" date="2019-09" db="EMBL/GenBank/DDBJ databases">
        <title>Organ-specific transcriptomic study of the physiology of the cattle tick, Rhipicephalus microplus.</title>
        <authorList>
            <person name="Tirloni L."/>
            <person name="Braz G."/>
            <person name="Gandara A.C.P."/>
            <person name="Sabadin G.A."/>
            <person name="da Silva R.M."/>
            <person name="Guizzo M.G."/>
            <person name="Machado J.A."/>
            <person name="Costa E.P."/>
            <person name="Gomes H.F."/>
            <person name="Moraes J."/>
            <person name="Mota M.B.S."/>
            <person name="Mesquita R.D."/>
            <person name="Alvarenga P.H."/>
            <person name="Alves F."/>
            <person name="Seixas A."/>
            <person name="da Fonseca R.N."/>
            <person name="Fogaca A."/>
            <person name="Logullo C."/>
            <person name="Tanaka A."/>
            <person name="Daffre S."/>
            <person name="Termignoni C."/>
            <person name="Vaz I.S.Jr."/>
            <person name="Oliveira P.L."/>
            <person name="Ribeiro J.M."/>
        </authorList>
    </citation>
    <scope>NUCLEOTIDE SEQUENCE</scope>
    <source>
        <strain evidence="2">Porto Alegre</strain>
    </source>
</reference>